<feature type="domain" description="PucR C-terminal helix-turn-helix" evidence="3">
    <location>
        <begin position="533"/>
        <end position="591"/>
    </location>
</feature>
<evidence type="ECO:0000256" key="1">
    <source>
        <dbReference type="ARBA" id="ARBA00006754"/>
    </source>
</evidence>
<dbReference type="InterPro" id="IPR041522">
    <property type="entry name" value="CdaR_GGDEF"/>
</dbReference>
<dbReference type="PANTHER" id="PTHR33744">
    <property type="entry name" value="CARBOHYDRATE DIACID REGULATOR"/>
    <property type="match status" value="1"/>
</dbReference>
<name>A0A646K9F5_STRJU</name>
<sequence length="599" mass="63587">MDAAPTRMSVPAGPVQRPGAARHAVPRLVAAILDRSDEREMLWTAMAAIAALGPFVPETAYTLDHGPPQRCPRPHPADPAASRPGGTSGRYGNAATAPGAGGRYGNAATAPGAAQPVAADRLDRLIGALDGHSRCLDDPGGPWIRAIALRHRDRCLGYLVVRILAAPSDQQTADADLIARETAAALAALARCRGEPSPPRAFSAVRDAGLGATVFRLAARSAFHEALARAAASGGGEQAILRTLYEHTGFAARTEDLCGHPRARAGPGGPRPEPAARDREELVRRVRSGPGAVRDRDRLTVPIAMAGELLGLLSLADPESRATDTDVSALEQTALVLAPELAHERRLAELEPRLRHDLVEKLISGTATDEVFVQAAGLGHELHRPHRVAVLRWPGTIARAAVGDAVERAAGRLGLDVLTGVRGETAVALLAGRDTGGEALYRAVSDELGTAAGAVGVGGPCEDCADLPHSYDEAVRALTVRRRSHEPHGGTGFEELGLCRMMGAGDGEREADRFVREWLGPLLDYDARHTTGLTATLSYYLESGGSYDATAEALRIHRSTVRYRLQRIREVTGHDLGDVDTRLNLHVASRIHHVLDRPR</sequence>
<organism evidence="5 6">
    <name type="scientific">Streptomyces jumonjinensis</name>
    <dbReference type="NCBI Taxonomy" id="1945"/>
    <lineage>
        <taxon>Bacteria</taxon>
        <taxon>Bacillati</taxon>
        <taxon>Actinomycetota</taxon>
        <taxon>Actinomycetes</taxon>
        <taxon>Kitasatosporales</taxon>
        <taxon>Streptomycetaceae</taxon>
        <taxon>Streptomyces</taxon>
    </lineage>
</organism>
<dbReference type="OrthoDB" id="8026818at2"/>
<evidence type="ECO:0000256" key="2">
    <source>
        <dbReference type="SAM" id="MobiDB-lite"/>
    </source>
</evidence>
<comment type="caution">
    <text evidence="5">The sequence shown here is derived from an EMBL/GenBank/DDBJ whole genome shotgun (WGS) entry which is preliminary data.</text>
</comment>
<dbReference type="InterPro" id="IPR042070">
    <property type="entry name" value="PucR_C-HTH_sf"/>
</dbReference>
<protein>
    <submittedName>
        <fullName evidence="5">Transcriptional regulator</fullName>
    </submittedName>
</protein>
<dbReference type="Gene3D" id="1.10.10.2840">
    <property type="entry name" value="PucR C-terminal helix-turn-helix domain"/>
    <property type="match status" value="1"/>
</dbReference>
<feature type="region of interest" description="Disordered" evidence="2">
    <location>
        <begin position="1"/>
        <end position="21"/>
    </location>
</feature>
<evidence type="ECO:0000259" key="3">
    <source>
        <dbReference type="Pfam" id="PF13556"/>
    </source>
</evidence>
<dbReference type="AlphaFoldDB" id="A0A646K9F5"/>
<proteinExistence type="inferred from homology"/>
<keyword evidence="6" id="KW-1185">Reference proteome</keyword>
<dbReference type="Pfam" id="PF13556">
    <property type="entry name" value="HTH_30"/>
    <property type="match status" value="1"/>
</dbReference>
<evidence type="ECO:0000313" key="6">
    <source>
        <dbReference type="Proteomes" id="UP000419138"/>
    </source>
</evidence>
<evidence type="ECO:0000313" key="5">
    <source>
        <dbReference type="EMBL" id="MQS98763.1"/>
    </source>
</evidence>
<feature type="domain" description="CdaR GGDEF-like" evidence="4">
    <location>
        <begin position="365"/>
        <end position="480"/>
    </location>
</feature>
<dbReference type="InterPro" id="IPR025736">
    <property type="entry name" value="PucR_C-HTH_dom"/>
</dbReference>
<dbReference type="RefSeq" id="WP_153520529.1">
    <property type="nucleotide sequence ID" value="NZ_JBEPDZ010000016.1"/>
</dbReference>
<dbReference type="EMBL" id="VCLA01000004">
    <property type="protein sequence ID" value="MQS98763.1"/>
    <property type="molecule type" value="Genomic_DNA"/>
</dbReference>
<dbReference type="Proteomes" id="UP000419138">
    <property type="component" value="Unassembled WGS sequence"/>
</dbReference>
<evidence type="ECO:0000259" key="4">
    <source>
        <dbReference type="Pfam" id="PF17853"/>
    </source>
</evidence>
<dbReference type="PANTHER" id="PTHR33744:SF1">
    <property type="entry name" value="DNA-BINDING TRANSCRIPTIONAL ACTIVATOR ADER"/>
    <property type="match status" value="1"/>
</dbReference>
<feature type="region of interest" description="Disordered" evidence="2">
    <location>
        <begin position="61"/>
        <end position="97"/>
    </location>
</feature>
<gene>
    <name evidence="5" type="ORF">FF041_00655</name>
</gene>
<feature type="region of interest" description="Disordered" evidence="2">
    <location>
        <begin position="256"/>
        <end position="280"/>
    </location>
</feature>
<reference evidence="5 6" key="1">
    <citation type="submission" date="2019-05" db="EMBL/GenBank/DDBJ databases">
        <title>Comparative genomics and metabolomics analyses of clavulanic acid producing Streptomyces species provides insight into specialized metabolism and evolution of beta-lactam biosynthetic gene clusters.</title>
        <authorList>
            <person name="Moore M.A."/>
            <person name="Cruz-Morales P."/>
            <person name="Barona Gomez F."/>
            <person name="Kapil T."/>
        </authorList>
    </citation>
    <scope>NUCLEOTIDE SEQUENCE [LARGE SCALE GENOMIC DNA]</scope>
    <source>
        <strain evidence="5 6">NRRL 5741</strain>
    </source>
</reference>
<dbReference type="InterPro" id="IPR051448">
    <property type="entry name" value="CdaR-like_regulators"/>
</dbReference>
<comment type="similarity">
    <text evidence="1">Belongs to the CdaR family.</text>
</comment>
<dbReference type="Pfam" id="PF17853">
    <property type="entry name" value="GGDEF_2"/>
    <property type="match status" value="1"/>
</dbReference>
<accession>A0A646K9F5</accession>